<accession>A0A1G8SFI1</accession>
<dbReference type="Proteomes" id="UP000183263">
    <property type="component" value="Unassembled WGS sequence"/>
</dbReference>
<protein>
    <submittedName>
        <fullName evidence="3">Phosphinothricin acetyltransferase</fullName>
    </submittedName>
</protein>
<dbReference type="CDD" id="cd04301">
    <property type="entry name" value="NAT_SF"/>
    <property type="match status" value="1"/>
</dbReference>
<sequence>MTTLLVRPATAADAAACAAIYAPYVTSTVITFEEQPPSESEMALRIERACAEHAWVVAEIDGAVVGYAYGGPFKARPAYRWSAEVSVYVELGRTRTGAGRALYEALLSRLAERGYRNAVAVVAVPNPASIGLHTALGFEPMGTLRAIGFKHGAWRDVTWLQRAVGEHGDQQPAPPV</sequence>
<dbReference type="PROSITE" id="PS51186">
    <property type="entry name" value="GNAT"/>
    <property type="match status" value="1"/>
</dbReference>
<dbReference type="SUPFAM" id="SSF55729">
    <property type="entry name" value="Acyl-CoA N-acyltransferases (Nat)"/>
    <property type="match status" value="1"/>
</dbReference>
<dbReference type="InterPro" id="IPR000182">
    <property type="entry name" value="GNAT_dom"/>
</dbReference>
<proteinExistence type="predicted"/>
<keyword evidence="1 3" id="KW-0808">Transferase</keyword>
<name>A0A1G8SFI1_9NOCA</name>
<gene>
    <name evidence="3" type="ORF">SAMN05444695_12128</name>
</gene>
<dbReference type="GO" id="GO:0016747">
    <property type="term" value="F:acyltransferase activity, transferring groups other than amino-acyl groups"/>
    <property type="evidence" value="ECO:0007669"/>
    <property type="project" value="InterPro"/>
</dbReference>
<dbReference type="PANTHER" id="PTHR43072:SF23">
    <property type="entry name" value="UPF0039 PROTEIN C11D3.02C"/>
    <property type="match status" value="1"/>
</dbReference>
<dbReference type="PANTHER" id="PTHR43072">
    <property type="entry name" value="N-ACETYLTRANSFERASE"/>
    <property type="match status" value="1"/>
</dbReference>
<organism evidence="3 4">
    <name type="scientific">Rhodococcus triatomae</name>
    <dbReference type="NCBI Taxonomy" id="300028"/>
    <lineage>
        <taxon>Bacteria</taxon>
        <taxon>Bacillati</taxon>
        <taxon>Actinomycetota</taxon>
        <taxon>Actinomycetes</taxon>
        <taxon>Mycobacteriales</taxon>
        <taxon>Nocardiaceae</taxon>
        <taxon>Rhodococcus</taxon>
    </lineage>
</organism>
<keyword evidence="2" id="KW-0012">Acyltransferase</keyword>
<evidence type="ECO:0000313" key="3">
    <source>
        <dbReference type="EMBL" id="SDJ27961.1"/>
    </source>
</evidence>
<keyword evidence="4" id="KW-1185">Reference proteome</keyword>
<dbReference type="OrthoDB" id="3173333at2"/>
<dbReference type="InterPro" id="IPR016181">
    <property type="entry name" value="Acyl_CoA_acyltransferase"/>
</dbReference>
<dbReference type="Pfam" id="PF13420">
    <property type="entry name" value="Acetyltransf_4"/>
    <property type="match status" value="1"/>
</dbReference>
<dbReference type="Gene3D" id="3.40.630.30">
    <property type="match status" value="1"/>
</dbReference>
<evidence type="ECO:0000256" key="1">
    <source>
        <dbReference type="ARBA" id="ARBA00022679"/>
    </source>
</evidence>
<dbReference type="RefSeq" id="WP_072738858.1">
    <property type="nucleotide sequence ID" value="NZ_CP048813.1"/>
</dbReference>
<dbReference type="AlphaFoldDB" id="A0A1G8SFI1"/>
<evidence type="ECO:0000256" key="2">
    <source>
        <dbReference type="ARBA" id="ARBA00023315"/>
    </source>
</evidence>
<reference evidence="3 4" key="1">
    <citation type="submission" date="2016-10" db="EMBL/GenBank/DDBJ databases">
        <authorList>
            <person name="de Groot N.N."/>
        </authorList>
    </citation>
    <scope>NUCLEOTIDE SEQUENCE [LARGE SCALE GENOMIC DNA]</scope>
    <source>
        <strain evidence="3 4">DSM 44892</strain>
    </source>
</reference>
<dbReference type="EMBL" id="FNDN01000021">
    <property type="protein sequence ID" value="SDJ27961.1"/>
    <property type="molecule type" value="Genomic_DNA"/>
</dbReference>
<evidence type="ECO:0000313" key="4">
    <source>
        <dbReference type="Proteomes" id="UP000183263"/>
    </source>
</evidence>